<sequence>MAAGDAPTAAVTAHTAASDPHGDRAYADGKFLQLTGGTVSGNVAVNGNLTVGGIGQIQFARKTADESVVSTTTLQNDNHLLLPVAVNATYTLFLMCIFSGATTGDIKFDWTVPSGTVLRWSDQTGVSGLHSDVDVYSAPGGSTQVALRVWFALGPGYNNAEQWS</sequence>
<proteinExistence type="predicted"/>
<gene>
    <name evidence="1" type="ORF">GCM10010478_12780</name>
</gene>
<organism evidence="1 2">
    <name type="scientific">Streptomyces erythrogriseus</name>
    <dbReference type="NCBI Taxonomy" id="284027"/>
    <lineage>
        <taxon>Bacteria</taxon>
        <taxon>Bacillati</taxon>
        <taxon>Actinomycetota</taxon>
        <taxon>Actinomycetes</taxon>
        <taxon>Kitasatosporales</taxon>
        <taxon>Streptomycetaceae</taxon>
        <taxon>Streptomyces</taxon>
        <taxon>Streptomyces griseoincarnatus group</taxon>
    </lineage>
</organism>
<keyword evidence="2" id="KW-1185">Reference proteome</keyword>
<evidence type="ECO:0000313" key="2">
    <source>
        <dbReference type="Proteomes" id="UP001501423"/>
    </source>
</evidence>
<dbReference type="RefSeq" id="WP_346088069.1">
    <property type="nucleotide sequence ID" value="NZ_BAAAVA010000009.1"/>
</dbReference>
<comment type="caution">
    <text evidence="1">The sequence shown here is derived from an EMBL/GenBank/DDBJ whole genome shotgun (WGS) entry which is preliminary data.</text>
</comment>
<evidence type="ECO:0000313" key="1">
    <source>
        <dbReference type="EMBL" id="GAA2915142.1"/>
    </source>
</evidence>
<dbReference type="EMBL" id="BAAAVA010000009">
    <property type="protein sequence ID" value="GAA2915142.1"/>
    <property type="molecule type" value="Genomic_DNA"/>
</dbReference>
<reference evidence="1 2" key="1">
    <citation type="journal article" date="2019" name="Int. J. Syst. Evol. Microbiol.">
        <title>The Global Catalogue of Microorganisms (GCM) 10K type strain sequencing project: providing services to taxonomists for standard genome sequencing and annotation.</title>
        <authorList>
            <consortium name="The Broad Institute Genomics Platform"/>
            <consortium name="The Broad Institute Genome Sequencing Center for Infectious Disease"/>
            <person name="Wu L."/>
            <person name="Ma J."/>
        </authorList>
    </citation>
    <scope>NUCLEOTIDE SEQUENCE [LARGE SCALE GENOMIC DNA]</scope>
    <source>
        <strain evidence="1 2">JCM 9650</strain>
    </source>
</reference>
<dbReference type="Proteomes" id="UP001501423">
    <property type="component" value="Unassembled WGS sequence"/>
</dbReference>
<protein>
    <submittedName>
        <fullName evidence="1">Uncharacterized protein</fullName>
    </submittedName>
</protein>
<accession>A0ABN3WII6</accession>
<name>A0ABN3WII6_9ACTN</name>